<evidence type="ECO:0000313" key="1">
    <source>
        <dbReference type="EMBL" id="KAJ9090941.1"/>
    </source>
</evidence>
<organism evidence="1 2">
    <name type="scientific">Naganishia friedmannii</name>
    <dbReference type="NCBI Taxonomy" id="89922"/>
    <lineage>
        <taxon>Eukaryota</taxon>
        <taxon>Fungi</taxon>
        <taxon>Dikarya</taxon>
        <taxon>Basidiomycota</taxon>
        <taxon>Agaricomycotina</taxon>
        <taxon>Tremellomycetes</taxon>
        <taxon>Filobasidiales</taxon>
        <taxon>Filobasidiaceae</taxon>
        <taxon>Naganishia</taxon>
    </lineage>
</organism>
<dbReference type="EMBL" id="JASBWT010000075">
    <property type="protein sequence ID" value="KAJ9090941.1"/>
    <property type="molecule type" value="Genomic_DNA"/>
</dbReference>
<proteinExistence type="predicted"/>
<protein>
    <submittedName>
        <fullName evidence="1">Uncharacterized protein</fullName>
    </submittedName>
</protein>
<accession>A0ACC2UWT0</accession>
<reference evidence="1" key="1">
    <citation type="submission" date="2023-04" db="EMBL/GenBank/DDBJ databases">
        <title>Draft Genome sequencing of Naganishia species isolated from polar environments using Oxford Nanopore Technology.</title>
        <authorList>
            <person name="Leo P."/>
            <person name="Venkateswaran K."/>
        </authorList>
    </citation>
    <scope>NUCLEOTIDE SEQUENCE</scope>
    <source>
        <strain evidence="1">MNA-CCFEE 5423</strain>
    </source>
</reference>
<gene>
    <name evidence="1" type="ORF">QFC21_007348</name>
</gene>
<evidence type="ECO:0000313" key="2">
    <source>
        <dbReference type="Proteomes" id="UP001227268"/>
    </source>
</evidence>
<dbReference type="Proteomes" id="UP001227268">
    <property type="component" value="Unassembled WGS sequence"/>
</dbReference>
<name>A0ACC2UWT0_9TREE</name>
<sequence>MADQAQGSGLRSVAEASLAIVPATSRSGPIVYNYQSPLNSTVHHSIMQCEPASRNVTASITSLPDTEHEHVAGHQALSGVNLMDTFRSLPNHPSYTSGASAPAVSQPKPHHFQPHFPVSKLSAKKAHIIPNSVVVRPKGKICVFGKNEHSRVGSLTSADPDHITNSPSSRTAASDLGFRMASEASASILGRYRCCPRA</sequence>
<keyword evidence="2" id="KW-1185">Reference proteome</keyword>
<comment type="caution">
    <text evidence="1">The sequence shown here is derived from an EMBL/GenBank/DDBJ whole genome shotgun (WGS) entry which is preliminary data.</text>
</comment>